<protein>
    <submittedName>
        <fullName evidence="1">Uncharacterized protein</fullName>
    </submittedName>
</protein>
<proteinExistence type="predicted"/>
<organism evidence="1">
    <name type="scientific">marine sediment metagenome</name>
    <dbReference type="NCBI Taxonomy" id="412755"/>
    <lineage>
        <taxon>unclassified sequences</taxon>
        <taxon>metagenomes</taxon>
        <taxon>ecological metagenomes</taxon>
    </lineage>
</organism>
<evidence type="ECO:0000313" key="1">
    <source>
        <dbReference type="EMBL" id="KKL52893.1"/>
    </source>
</evidence>
<comment type="caution">
    <text evidence="1">The sequence shown here is derived from an EMBL/GenBank/DDBJ whole genome shotgun (WGS) entry which is preliminary data.</text>
</comment>
<dbReference type="PROSITE" id="PS51257">
    <property type="entry name" value="PROKAR_LIPOPROTEIN"/>
    <property type="match status" value="1"/>
</dbReference>
<gene>
    <name evidence="1" type="ORF">LCGC14_2280890</name>
</gene>
<name>A0A0F9CU43_9ZZZZ</name>
<reference evidence="1" key="1">
    <citation type="journal article" date="2015" name="Nature">
        <title>Complex archaea that bridge the gap between prokaryotes and eukaryotes.</title>
        <authorList>
            <person name="Spang A."/>
            <person name="Saw J.H."/>
            <person name="Jorgensen S.L."/>
            <person name="Zaremba-Niedzwiedzka K."/>
            <person name="Martijn J."/>
            <person name="Lind A.E."/>
            <person name="van Eijk R."/>
            <person name="Schleper C."/>
            <person name="Guy L."/>
            <person name="Ettema T.J."/>
        </authorList>
    </citation>
    <scope>NUCLEOTIDE SEQUENCE</scope>
</reference>
<dbReference type="EMBL" id="LAZR01031730">
    <property type="protein sequence ID" value="KKL52893.1"/>
    <property type="molecule type" value="Genomic_DNA"/>
</dbReference>
<sequence length="64" mass="7198">MIGKRTLVILMSLCLFISIPLTAGCEWEDVESELQDAVCPDTPTEMNLCDYMPPEVCELLNSYL</sequence>
<dbReference type="AlphaFoldDB" id="A0A0F9CU43"/>
<accession>A0A0F9CU43</accession>